<evidence type="ECO:0000259" key="6">
    <source>
        <dbReference type="Pfam" id="PF19289"/>
    </source>
</evidence>
<dbReference type="EMBL" id="CP060636">
    <property type="protein sequence ID" value="QNM11090.1"/>
    <property type="molecule type" value="Genomic_DNA"/>
</dbReference>
<dbReference type="Pfam" id="PF19290">
    <property type="entry name" value="PmbA_TldD_2nd"/>
    <property type="match status" value="1"/>
</dbReference>
<evidence type="ECO:0000256" key="4">
    <source>
        <dbReference type="ARBA" id="ARBA00023049"/>
    </source>
</evidence>
<dbReference type="PANTHER" id="PTHR30624">
    <property type="entry name" value="UNCHARACTERIZED PROTEIN TLDD AND PMBA"/>
    <property type="match status" value="1"/>
</dbReference>
<keyword evidence="3" id="KW-0378">Hydrolase</keyword>
<dbReference type="PANTHER" id="PTHR30624:SF4">
    <property type="entry name" value="METALLOPROTEASE TLDD"/>
    <property type="match status" value="1"/>
</dbReference>
<dbReference type="AlphaFoldDB" id="A0A7G9GJV8"/>
<feature type="domain" description="Metalloprotease TldD/E central" evidence="7">
    <location>
        <begin position="112"/>
        <end position="219"/>
    </location>
</feature>
<accession>A0A7G9GJV8</accession>
<protein>
    <submittedName>
        <fullName evidence="8">TldD/PmbA family protein</fullName>
    </submittedName>
</protein>
<organism evidence="8 9">
    <name type="scientific">[Eubacterium] hominis</name>
    <dbReference type="NCBI Taxonomy" id="2764325"/>
    <lineage>
        <taxon>Bacteria</taxon>
        <taxon>Bacillati</taxon>
        <taxon>Bacillota</taxon>
        <taxon>Erysipelotrichia</taxon>
        <taxon>Erysipelotrichales</taxon>
        <taxon>Erysipelotrichaceae</taxon>
        <taxon>Amedibacillus</taxon>
    </lineage>
</organism>
<comment type="similarity">
    <text evidence="1">Belongs to the peptidase U62 family.</text>
</comment>
<dbReference type="InterPro" id="IPR002510">
    <property type="entry name" value="Metalloprtase-TldD/E_N"/>
</dbReference>
<dbReference type="GO" id="GO:0005829">
    <property type="term" value="C:cytosol"/>
    <property type="evidence" value="ECO:0007669"/>
    <property type="project" value="TreeGrafter"/>
</dbReference>
<evidence type="ECO:0000256" key="2">
    <source>
        <dbReference type="ARBA" id="ARBA00022670"/>
    </source>
</evidence>
<dbReference type="RefSeq" id="WP_117453897.1">
    <property type="nucleotide sequence ID" value="NZ_CP060636.1"/>
</dbReference>
<keyword evidence="9" id="KW-1185">Reference proteome</keyword>
<dbReference type="Gene3D" id="3.30.2290.10">
    <property type="entry name" value="PmbA/TldD superfamily"/>
    <property type="match status" value="1"/>
</dbReference>
<reference evidence="8 9" key="1">
    <citation type="submission" date="2020-08" db="EMBL/GenBank/DDBJ databases">
        <authorList>
            <person name="Liu C."/>
            <person name="Sun Q."/>
        </authorList>
    </citation>
    <scope>NUCLEOTIDE SEQUENCE [LARGE SCALE GENOMIC DNA]</scope>
    <source>
        <strain evidence="8 9">NSJ-61</strain>
    </source>
</reference>
<dbReference type="InterPro" id="IPR045570">
    <property type="entry name" value="Metalloprtase-TldD/E_cen_dom"/>
</dbReference>
<dbReference type="GO" id="GO:0008237">
    <property type="term" value="F:metallopeptidase activity"/>
    <property type="evidence" value="ECO:0007669"/>
    <property type="project" value="UniProtKB-KW"/>
</dbReference>
<dbReference type="InterPro" id="IPR045569">
    <property type="entry name" value="Metalloprtase-TldD/E_C"/>
</dbReference>
<dbReference type="InterPro" id="IPR035068">
    <property type="entry name" value="TldD/PmbA_N"/>
</dbReference>
<evidence type="ECO:0000313" key="8">
    <source>
        <dbReference type="EMBL" id="QNM11090.1"/>
    </source>
</evidence>
<gene>
    <name evidence="8" type="ORF">H9Q80_12555</name>
</gene>
<feature type="domain" description="Metalloprotease TldD/E N-terminal" evidence="5">
    <location>
        <begin position="22"/>
        <end position="82"/>
    </location>
</feature>
<dbReference type="PIRSF" id="PIRSF004919">
    <property type="entry name" value="TldD"/>
    <property type="match status" value="1"/>
</dbReference>
<dbReference type="SUPFAM" id="SSF111283">
    <property type="entry name" value="Putative modulator of DNA gyrase, PmbA/TldD"/>
    <property type="match status" value="1"/>
</dbReference>
<dbReference type="KEGG" id="ehn:H9Q80_12555"/>
<proteinExistence type="inferred from homology"/>
<dbReference type="Proteomes" id="UP000515856">
    <property type="component" value="Chromosome"/>
</dbReference>
<evidence type="ECO:0000256" key="3">
    <source>
        <dbReference type="ARBA" id="ARBA00022801"/>
    </source>
</evidence>
<dbReference type="InterPro" id="IPR036059">
    <property type="entry name" value="TldD/PmbA_sf"/>
</dbReference>
<dbReference type="GO" id="GO:0006508">
    <property type="term" value="P:proteolysis"/>
    <property type="evidence" value="ECO:0007669"/>
    <property type="project" value="UniProtKB-KW"/>
</dbReference>
<keyword evidence="4" id="KW-0482">Metalloprotease</keyword>
<evidence type="ECO:0000259" key="7">
    <source>
        <dbReference type="Pfam" id="PF19290"/>
    </source>
</evidence>
<keyword evidence="2" id="KW-0645">Protease</keyword>
<evidence type="ECO:0000256" key="1">
    <source>
        <dbReference type="ARBA" id="ARBA00005836"/>
    </source>
</evidence>
<feature type="domain" description="Metalloprotease TldD/E C-terminal" evidence="6">
    <location>
        <begin position="226"/>
        <end position="458"/>
    </location>
</feature>
<sequence>MLEKSLLEKVLQEALKTGGDFAEIFEETNYNTSYSMLNGVVESANSGIRYGIGLRIYHDVESFYAYTNDTSEENLMKTASNLAGAIHGERIIDVKPLEEVEYENAHPIKVYPKSVNAETKIALMKEANDAAMAYDSVIKKVMVTYLDKEQHVAISNSQGRYIKDCRVHTRMAVNAIAEDGELVETGSCAPGGHEGMEFYETHQPKEIGTEAARIAKTMLYADDCPSGVMPVIIDNGFGGVIFHEACGHSLEAAAVAKNQSVFCGKLGQKIASDCVTAIDDGTIPNAWGSANIDDEGNFTKRNVLIENGILKSYLIDTLNGRRMHMASTSSSRRESYKYETVSRMTNTFIAPGEDSFEDMIKDIKFGLYAKNMGGGSVEPSTGDYNFSVREGYLIKDGKIDKPVKGATLIGNGADTLLKIDKVGKNLERAQGMCGASSGSIPTDVGQPAIRVSSMIVGGKDGGNAHE</sequence>
<dbReference type="Pfam" id="PF19289">
    <property type="entry name" value="PmbA_TldD_3rd"/>
    <property type="match status" value="1"/>
</dbReference>
<dbReference type="InterPro" id="IPR025502">
    <property type="entry name" value="TldD"/>
</dbReference>
<dbReference type="InterPro" id="IPR051463">
    <property type="entry name" value="Peptidase_U62_metallo"/>
</dbReference>
<dbReference type="Pfam" id="PF01523">
    <property type="entry name" value="PmbA_TldD_1st"/>
    <property type="match status" value="1"/>
</dbReference>
<name>A0A7G9GJV8_9FIRM</name>
<evidence type="ECO:0000313" key="9">
    <source>
        <dbReference type="Proteomes" id="UP000515856"/>
    </source>
</evidence>
<evidence type="ECO:0000259" key="5">
    <source>
        <dbReference type="Pfam" id="PF01523"/>
    </source>
</evidence>